<organism evidence="1">
    <name type="scientific">marine sediment metagenome</name>
    <dbReference type="NCBI Taxonomy" id="412755"/>
    <lineage>
        <taxon>unclassified sequences</taxon>
        <taxon>metagenomes</taxon>
        <taxon>ecological metagenomes</taxon>
    </lineage>
</organism>
<comment type="caution">
    <text evidence="1">The sequence shown here is derived from an EMBL/GenBank/DDBJ whole genome shotgun (WGS) entry which is preliminary data.</text>
</comment>
<name>A0A0F9I034_9ZZZZ</name>
<dbReference type="EMBL" id="LAZR01015491">
    <property type="protein sequence ID" value="KKM11194.1"/>
    <property type="molecule type" value="Genomic_DNA"/>
</dbReference>
<protein>
    <submittedName>
        <fullName evidence="1">Uncharacterized protein</fullName>
    </submittedName>
</protein>
<gene>
    <name evidence="1" type="ORF">LCGC14_1721190</name>
</gene>
<evidence type="ECO:0000313" key="1">
    <source>
        <dbReference type="EMBL" id="KKM11194.1"/>
    </source>
</evidence>
<sequence>MSANRCAAFKCGARIAPTFLMCPRHWAMVPGPIKEKVWTAYRAHDRDASLTACLEATKAIVDFEAEMGNGKLDATKIAGRNK</sequence>
<accession>A0A0F9I034</accession>
<proteinExistence type="predicted"/>
<reference evidence="1" key="1">
    <citation type="journal article" date="2015" name="Nature">
        <title>Complex archaea that bridge the gap between prokaryotes and eukaryotes.</title>
        <authorList>
            <person name="Spang A."/>
            <person name="Saw J.H."/>
            <person name="Jorgensen S.L."/>
            <person name="Zaremba-Niedzwiedzka K."/>
            <person name="Martijn J."/>
            <person name="Lind A.E."/>
            <person name="van Eijk R."/>
            <person name="Schleper C."/>
            <person name="Guy L."/>
            <person name="Ettema T.J."/>
        </authorList>
    </citation>
    <scope>NUCLEOTIDE SEQUENCE</scope>
</reference>
<dbReference type="AlphaFoldDB" id="A0A0F9I034"/>